<dbReference type="STRING" id="436010.A0A166Q365"/>
<accession>A0A166Q365</accession>
<dbReference type="AlphaFoldDB" id="A0A166Q365"/>
<gene>
    <name evidence="1" type="ORF">FIBSPDRAFT_732124</name>
</gene>
<dbReference type="OrthoDB" id="2728078at2759"/>
<dbReference type="Proteomes" id="UP000076532">
    <property type="component" value="Unassembled WGS sequence"/>
</dbReference>
<keyword evidence="2" id="KW-1185">Reference proteome</keyword>
<reference evidence="1 2" key="1">
    <citation type="journal article" date="2016" name="Mol. Biol. Evol.">
        <title>Comparative Genomics of Early-Diverging Mushroom-Forming Fungi Provides Insights into the Origins of Lignocellulose Decay Capabilities.</title>
        <authorList>
            <person name="Nagy L.G."/>
            <person name="Riley R."/>
            <person name="Tritt A."/>
            <person name="Adam C."/>
            <person name="Daum C."/>
            <person name="Floudas D."/>
            <person name="Sun H."/>
            <person name="Yadav J.S."/>
            <person name="Pangilinan J."/>
            <person name="Larsson K.H."/>
            <person name="Matsuura K."/>
            <person name="Barry K."/>
            <person name="Labutti K."/>
            <person name="Kuo R."/>
            <person name="Ohm R.A."/>
            <person name="Bhattacharya S.S."/>
            <person name="Shirouzu T."/>
            <person name="Yoshinaga Y."/>
            <person name="Martin F.M."/>
            <person name="Grigoriev I.V."/>
            <person name="Hibbett D.S."/>
        </authorList>
    </citation>
    <scope>NUCLEOTIDE SEQUENCE [LARGE SCALE GENOMIC DNA]</scope>
    <source>
        <strain evidence="1 2">CBS 109695</strain>
    </source>
</reference>
<dbReference type="EMBL" id="KV417513">
    <property type="protein sequence ID" value="KZP26707.1"/>
    <property type="molecule type" value="Genomic_DNA"/>
</dbReference>
<organism evidence="1 2">
    <name type="scientific">Athelia psychrophila</name>
    <dbReference type="NCBI Taxonomy" id="1759441"/>
    <lineage>
        <taxon>Eukaryota</taxon>
        <taxon>Fungi</taxon>
        <taxon>Dikarya</taxon>
        <taxon>Basidiomycota</taxon>
        <taxon>Agaricomycotina</taxon>
        <taxon>Agaricomycetes</taxon>
        <taxon>Agaricomycetidae</taxon>
        <taxon>Atheliales</taxon>
        <taxon>Atheliaceae</taxon>
        <taxon>Athelia</taxon>
    </lineage>
</organism>
<evidence type="ECO:0000313" key="1">
    <source>
        <dbReference type="EMBL" id="KZP26707.1"/>
    </source>
</evidence>
<protein>
    <submittedName>
        <fullName evidence="1">Uncharacterized protein</fullName>
    </submittedName>
</protein>
<proteinExistence type="predicted"/>
<sequence>MIIGGMTQYLTAVQGMPKEIERSLEKTLKDFIWDNKRSPINLKMLTLPIEKGGHGILDIPVRHEAIDLVWTKSYMTINEDRPVWAFVVDVLIQRSIPKIGKKHVDPGLTQNPFLQKWKPALHGKNRVMEPLGRMLKTAIKHNVNIDVI</sequence>
<evidence type="ECO:0000313" key="2">
    <source>
        <dbReference type="Proteomes" id="UP000076532"/>
    </source>
</evidence>
<name>A0A166Q365_9AGAM</name>